<protein>
    <submittedName>
        <fullName evidence="1">DUF4489 domain-containing protein</fullName>
    </submittedName>
</protein>
<name>A0ABT9J6Z3_9BACL</name>
<keyword evidence="2" id="KW-1185">Reference proteome</keyword>
<proteinExistence type="predicted"/>
<reference evidence="1 2" key="1">
    <citation type="submission" date="2023-08" db="EMBL/GenBank/DDBJ databases">
        <authorList>
            <person name="Park J.-S."/>
        </authorList>
    </citation>
    <scope>NUCLEOTIDE SEQUENCE [LARGE SCALE GENOMIC DNA]</scope>
    <source>
        <strain evidence="1 2">2205SS18-9</strain>
    </source>
</reference>
<dbReference type="EMBL" id="JAVAMP010000018">
    <property type="protein sequence ID" value="MDP5276734.1"/>
    <property type="molecule type" value="Genomic_DNA"/>
</dbReference>
<sequence length="158" mass="17901">MKKSLPFIKVGAVFNPDLPYELDGSDSPIILGEVTVHPERVENACVFIKFSEFINFTLLGLNPLIQISYRLVKETNKLVYPQILEEWDFQFESNDILEVANIETNQPTVLSFCDCLKVEYTEAITYRIEVVYIKTNHVKSFGITNKSITATVISGSSD</sequence>
<gene>
    <name evidence="1" type="ORF">Q5Y73_21815</name>
</gene>
<dbReference type="RefSeq" id="WP_305994042.1">
    <property type="nucleotide sequence ID" value="NZ_JAVAMP010000018.1"/>
</dbReference>
<dbReference type="Pfam" id="PF14879">
    <property type="entry name" value="DUF4489"/>
    <property type="match status" value="1"/>
</dbReference>
<accession>A0ABT9J6Z3</accession>
<dbReference type="InterPro" id="IPR027972">
    <property type="entry name" value="DUF4489"/>
</dbReference>
<organism evidence="1 2">
    <name type="scientific">Chengkuizengella axinellae</name>
    <dbReference type="NCBI Taxonomy" id="3064388"/>
    <lineage>
        <taxon>Bacteria</taxon>
        <taxon>Bacillati</taxon>
        <taxon>Bacillota</taxon>
        <taxon>Bacilli</taxon>
        <taxon>Bacillales</taxon>
        <taxon>Paenibacillaceae</taxon>
        <taxon>Chengkuizengella</taxon>
    </lineage>
</organism>
<dbReference type="Proteomes" id="UP001231941">
    <property type="component" value="Unassembled WGS sequence"/>
</dbReference>
<evidence type="ECO:0000313" key="2">
    <source>
        <dbReference type="Proteomes" id="UP001231941"/>
    </source>
</evidence>
<comment type="caution">
    <text evidence="1">The sequence shown here is derived from an EMBL/GenBank/DDBJ whole genome shotgun (WGS) entry which is preliminary data.</text>
</comment>
<evidence type="ECO:0000313" key="1">
    <source>
        <dbReference type="EMBL" id="MDP5276734.1"/>
    </source>
</evidence>